<sequence length="104" mass="11516">MNIAALLNGDNDDGDWEFERGEEDASNAGDKEDERVEGGNETHPATQPLPTAGTIGNAYIDGIIRDSDLHIVRDKEVKAAYKEQGELGLFSLFFTREFRDSLQT</sequence>
<organism evidence="2 3">
    <name type="scientific">Phytophthora megakarya</name>
    <dbReference type="NCBI Taxonomy" id="4795"/>
    <lineage>
        <taxon>Eukaryota</taxon>
        <taxon>Sar</taxon>
        <taxon>Stramenopiles</taxon>
        <taxon>Oomycota</taxon>
        <taxon>Peronosporomycetes</taxon>
        <taxon>Peronosporales</taxon>
        <taxon>Peronosporaceae</taxon>
        <taxon>Phytophthora</taxon>
    </lineage>
</organism>
<accession>A0A225WTN6</accession>
<proteinExistence type="predicted"/>
<comment type="caution">
    <text evidence="2">The sequence shown here is derived from an EMBL/GenBank/DDBJ whole genome shotgun (WGS) entry which is preliminary data.</text>
</comment>
<protein>
    <submittedName>
        <fullName evidence="2">Uncharacterized protein</fullName>
    </submittedName>
</protein>
<feature type="region of interest" description="Disordered" evidence="1">
    <location>
        <begin position="1"/>
        <end position="53"/>
    </location>
</feature>
<evidence type="ECO:0000313" key="2">
    <source>
        <dbReference type="EMBL" id="OWZ21003.1"/>
    </source>
</evidence>
<dbReference type="OrthoDB" id="127912at2759"/>
<dbReference type="EMBL" id="NBNE01000268">
    <property type="protein sequence ID" value="OWZ21003.1"/>
    <property type="molecule type" value="Genomic_DNA"/>
</dbReference>
<keyword evidence="3" id="KW-1185">Reference proteome</keyword>
<feature type="compositionally biased region" description="Basic and acidic residues" evidence="1">
    <location>
        <begin position="29"/>
        <end position="40"/>
    </location>
</feature>
<evidence type="ECO:0000313" key="3">
    <source>
        <dbReference type="Proteomes" id="UP000198211"/>
    </source>
</evidence>
<evidence type="ECO:0000256" key="1">
    <source>
        <dbReference type="SAM" id="MobiDB-lite"/>
    </source>
</evidence>
<gene>
    <name evidence="2" type="ORF">PHMEG_0004524</name>
</gene>
<dbReference type="Proteomes" id="UP000198211">
    <property type="component" value="Unassembled WGS sequence"/>
</dbReference>
<dbReference type="AlphaFoldDB" id="A0A225WTN6"/>
<reference evidence="3" key="1">
    <citation type="submission" date="2017-03" db="EMBL/GenBank/DDBJ databases">
        <title>Phytopthora megakarya and P. palmivora, two closely related causual agents of cacao black pod achieved similar genome size and gene model numbers by different mechanisms.</title>
        <authorList>
            <person name="Ali S."/>
            <person name="Shao J."/>
            <person name="Larry D.J."/>
            <person name="Kronmiller B."/>
            <person name="Shen D."/>
            <person name="Strem M.D."/>
            <person name="Melnick R.L."/>
            <person name="Guiltinan M.J."/>
            <person name="Tyler B.M."/>
            <person name="Meinhardt L.W."/>
            <person name="Bailey B.A."/>
        </authorList>
    </citation>
    <scope>NUCLEOTIDE SEQUENCE [LARGE SCALE GENOMIC DNA]</scope>
    <source>
        <strain evidence="3">zdho120</strain>
    </source>
</reference>
<feature type="compositionally biased region" description="Acidic residues" evidence="1">
    <location>
        <begin position="10"/>
        <end position="25"/>
    </location>
</feature>
<name>A0A225WTN6_9STRA</name>